<keyword evidence="1" id="KW-1133">Transmembrane helix</keyword>
<feature type="transmembrane region" description="Helical" evidence="1">
    <location>
        <begin position="12"/>
        <end position="30"/>
    </location>
</feature>
<evidence type="ECO:0000313" key="2">
    <source>
        <dbReference type="EMBL" id="RNA36712.1"/>
    </source>
</evidence>
<protein>
    <submittedName>
        <fullName evidence="2">Uncharacterized protein</fullName>
    </submittedName>
</protein>
<organism evidence="2 3">
    <name type="scientific">Brachionus plicatilis</name>
    <name type="common">Marine rotifer</name>
    <name type="synonym">Brachionus muelleri</name>
    <dbReference type="NCBI Taxonomy" id="10195"/>
    <lineage>
        <taxon>Eukaryota</taxon>
        <taxon>Metazoa</taxon>
        <taxon>Spiralia</taxon>
        <taxon>Gnathifera</taxon>
        <taxon>Rotifera</taxon>
        <taxon>Eurotatoria</taxon>
        <taxon>Monogononta</taxon>
        <taxon>Pseudotrocha</taxon>
        <taxon>Ploima</taxon>
        <taxon>Brachionidae</taxon>
        <taxon>Brachionus</taxon>
    </lineage>
</organism>
<keyword evidence="1" id="KW-0472">Membrane</keyword>
<proteinExistence type="predicted"/>
<dbReference type="EMBL" id="REGN01001139">
    <property type="protein sequence ID" value="RNA36712.1"/>
    <property type="molecule type" value="Genomic_DNA"/>
</dbReference>
<dbReference type="AlphaFoldDB" id="A0A3M7SLW7"/>
<evidence type="ECO:0000256" key="1">
    <source>
        <dbReference type="SAM" id="Phobius"/>
    </source>
</evidence>
<sequence>MNFLHFQFSLYYYLFIIFIVESICFIKVNCENYKLTDKFVLKNNKIVSQPNLFTTAYVYKH</sequence>
<keyword evidence="1" id="KW-0812">Transmembrane</keyword>
<reference evidence="2 3" key="1">
    <citation type="journal article" date="2018" name="Sci. Rep.">
        <title>Genomic signatures of local adaptation to the degree of environmental predictability in rotifers.</title>
        <authorList>
            <person name="Franch-Gras L."/>
            <person name="Hahn C."/>
            <person name="Garcia-Roger E.M."/>
            <person name="Carmona M.J."/>
            <person name="Serra M."/>
            <person name="Gomez A."/>
        </authorList>
    </citation>
    <scope>NUCLEOTIDE SEQUENCE [LARGE SCALE GENOMIC DNA]</scope>
    <source>
        <strain evidence="2">HYR1</strain>
    </source>
</reference>
<gene>
    <name evidence="2" type="ORF">BpHYR1_011363</name>
</gene>
<dbReference type="Proteomes" id="UP000276133">
    <property type="component" value="Unassembled WGS sequence"/>
</dbReference>
<comment type="caution">
    <text evidence="2">The sequence shown here is derived from an EMBL/GenBank/DDBJ whole genome shotgun (WGS) entry which is preliminary data.</text>
</comment>
<evidence type="ECO:0000313" key="3">
    <source>
        <dbReference type="Proteomes" id="UP000276133"/>
    </source>
</evidence>
<keyword evidence="3" id="KW-1185">Reference proteome</keyword>
<name>A0A3M7SLW7_BRAPC</name>
<accession>A0A3M7SLW7</accession>